<proteinExistence type="predicted"/>
<sequence>MNSQVAQIERRSSTRVVAFCQVLDLEYNCLGITFDLSPEGICLSLVNTFATENDFLVILSPAYTKHIPNLVMKIRPVWRRQNDSQYDEVGGKILQVWTKEIFYTLLSYYQKGGPSGLLVNF</sequence>
<evidence type="ECO:0008006" key="3">
    <source>
        <dbReference type="Google" id="ProtNLM"/>
    </source>
</evidence>
<reference evidence="2" key="1">
    <citation type="journal article" date="2011" name="MBio">
        <title>Novel metabolic attributes of the genus Cyanothece, comprising a group of unicellular nitrogen-fixing Cyanobacteria.</title>
        <authorList>
            <person name="Bandyopadhyay A."/>
            <person name="Elvitigala T."/>
            <person name="Welsh E."/>
            <person name="Stockel J."/>
            <person name="Liberton M."/>
            <person name="Min H."/>
            <person name="Sherman L.A."/>
            <person name="Pakrasi H.B."/>
        </authorList>
    </citation>
    <scope>NUCLEOTIDE SEQUENCE [LARGE SCALE GENOMIC DNA]</scope>
    <source>
        <strain evidence="2">PCC 7424</strain>
    </source>
</reference>
<dbReference type="EMBL" id="CP001291">
    <property type="protein sequence ID" value="ACK73467.1"/>
    <property type="molecule type" value="Genomic_DNA"/>
</dbReference>
<gene>
    <name evidence="1" type="ordered locus">PCC7424_5116</name>
</gene>
<dbReference type="OrthoDB" id="425327at2"/>
<dbReference type="AlphaFoldDB" id="B7KGY0"/>
<dbReference type="KEGG" id="cyc:PCC7424_5116"/>
<dbReference type="RefSeq" id="WP_015957047.1">
    <property type="nucleotide sequence ID" value="NC_011729.1"/>
</dbReference>
<organism evidence="1 2">
    <name type="scientific">Gloeothece citriformis (strain PCC 7424)</name>
    <name type="common">Cyanothece sp. (strain PCC 7424)</name>
    <dbReference type="NCBI Taxonomy" id="65393"/>
    <lineage>
        <taxon>Bacteria</taxon>
        <taxon>Bacillati</taxon>
        <taxon>Cyanobacteriota</taxon>
        <taxon>Cyanophyceae</taxon>
        <taxon>Oscillatoriophycideae</taxon>
        <taxon>Chroococcales</taxon>
        <taxon>Aphanothecaceae</taxon>
        <taxon>Gloeothece</taxon>
        <taxon>Gloeothece citriformis</taxon>
    </lineage>
</organism>
<dbReference type="HOGENOM" id="CLU_138991_0_0_3"/>
<evidence type="ECO:0000313" key="1">
    <source>
        <dbReference type="EMBL" id="ACK73467.1"/>
    </source>
</evidence>
<accession>B7KGY0</accession>
<protein>
    <recommendedName>
        <fullName evidence="3">PilZ domain-containing protein</fullName>
    </recommendedName>
</protein>
<name>B7KGY0_GLOC7</name>
<dbReference type="Proteomes" id="UP000002384">
    <property type="component" value="Chromosome"/>
</dbReference>
<dbReference type="eggNOG" id="ENOG503344V">
    <property type="taxonomic scope" value="Bacteria"/>
</dbReference>
<keyword evidence="2" id="KW-1185">Reference proteome</keyword>
<evidence type="ECO:0000313" key="2">
    <source>
        <dbReference type="Proteomes" id="UP000002384"/>
    </source>
</evidence>